<dbReference type="EMBL" id="CP093428">
    <property type="protein sequence ID" value="WGK90799.1"/>
    <property type="molecule type" value="Genomic_DNA"/>
</dbReference>
<keyword evidence="2" id="KW-1185">Reference proteome</keyword>
<dbReference type="InterPro" id="IPR031325">
    <property type="entry name" value="RHS_repeat"/>
</dbReference>
<dbReference type="InterPro" id="IPR050708">
    <property type="entry name" value="T6SS_VgrG/RHS"/>
</dbReference>
<dbReference type="PANTHER" id="PTHR32305">
    <property type="match status" value="1"/>
</dbReference>
<dbReference type="Gene3D" id="2.180.10.10">
    <property type="entry name" value="RHS repeat-associated core"/>
    <property type="match status" value="1"/>
</dbReference>
<proteinExistence type="predicted"/>
<evidence type="ECO:0000313" key="1">
    <source>
        <dbReference type="EMBL" id="WGK90799.1"/>
    </source>
</evidence>
<dbReference type="PANTHER" id="PTHR32305:SF15">
    <property type="entry name" value="PROTEIN RHSA-RELATED"/>
    <property type="match status" value="1"/>
</dbReference>
<name>A0ABY8MUE8_9PSED</name>
<evidence type="ECO:0000313" key="2">
    <source>
        <dbReference type="Proteomes" id="UP001243713"/>
    </source>
</evidence>
<protein>
    <submittedName>
        <fullName evidence="1">RHS repeat protein</fullName>
    </submittedName>
</protein>
<dbReference type="Pfam" id="PF05593">
    <property type="entry name" value="RHS_repeat"/>
    <property type="match status" value="1"/>
</dbReference>
<accession>A0ABY8MUE8</accession>
<reference evidence="1 2" key="1">
    <citation type="submission" date="2022-03" db="EMBL/GenBank/DDBJ databases">
        <title>Plant growth promoting endophytes with ACC deaminase activity.</title>
        <authorList>
            <person name="Charles T."/>
            <person name="Van Dyk A."/>
            <person name="Cheng J."/>
            <person name="Heil J."/>
        </authorList>
    </citation>
    <scope>NUCLEOTIDE SEQUENCE [LARGE SCALE GENOMIC DNA]</scope>
    <source>
        <strain evidence="1 2">8R6</strain>
    </source>
</reference>
<dbReference type="InterPro" id="IPR022385">
    <property type="entry name" value="Rhs_assc_core"/>
</dbReference>
<organism evidence="1 2">
    <name type="scientific">Pseudomonas migulae</name>
    <dbReference type="NCBI Taxonomy" id="78543"/>
    <lineage>
        <taxon>Bacteria</taxon>
        <taxon>Pseudomonadati</taxon>
        <taxon>Pseudomonadota</taxon>
        <taxon>Gammaproteobacteria</taxon>
        <taxon>Pseudomonadales</taxon>
        <taxon>Pseudomonadaceae</taxon>
        <taxon>Pseudomonas</taxon>
    </lineage>
</organism>
<dbReference type="NCBIfam" id="TIGR03696">
    <property type="entry name" value="Rhs_assc_core"/>
    <property type="match status" value="1"/>
</dbReference>
<gene>
    <name evidence="1" type="ORF">MOQ58_01030</name>
</gene>
<dbReference type="Proteomes" id="UP001243713">
    <property type="component" value="Chromosome"/>
</dbReference>
<dbReference type="RefSeq" id="WP_280162646.1">
    <property type="nucleotide sequence ID" value="NZ_CP093428.1"/>
</dbReference>
<sequence>MNAHPHTPTLSVMDPRALAIRGVGYCRHPDNPDVDARITRQVFDEAGRLVESWDPRLWASAQKPNLATIHGLSGQSLLTDSVDAGWQLSLLNQAGSLCSFWDARGSQRHIDYDDQQRPIAVTEQAADALSRVVERLIYGSSAPAFAVHNQCAAVIRHDNPASTRFVTDYGLAGAELSEKQCFLIDLEPPDWPIEVKARDALLEDQSFVTCHAFNATGEIRRQTDAMGNVRTFGYDVAGKLSETWLLLAGEGRQLQQLVSDIRYNAHDQIESEIAGNGVKTQAEYGADDGRLSRLVAAVGSQKTLQDLNYTYDAAGNITEQEDKAQSVTWFNNQRIEPRNRYRYDSLSELVEAKGWEVANPSHGPALPDLLPTPLDPNHWRNYTQRFEYDAAGNLITRQHSGAPGFSMFTSTRSNRSLAQRDDGSLPEESDIKSGFDACGNQLELQRGQAMTWDIRNQLSRVTLVKRADEPDDYECYAYDRPGHRLRKVRKVHFNQTSGRTGRTEVRYLPGLELHRQADGEEHHVISVEAGRCSVRALHWPEGAHTDQLRYSLCDHLGSSTLELDHEAGVLTQEHYYAFGGTACWAGKSALVAKYKTIRYSGKERDATGLYCYGYRYYAPWLQRWTCPDPAGDKDGLNRYAMVRNNPINFYDWQGTVSIPVDIFIADIVNPSSKTIYSGWFEELMWDQEKNTFMSTGPVYTRGMDVIKGADPEWSPSSFGHAIAAFRDQSGKLRLFANMYFQHMGIQPEMGLPVFAGRLKIDENDSSKFIIDNHSGHYKPESSIDVEAMIREIAPQQQSVSYAPIPESSSFDSTLRINSIDSPETYARLVNKYKEDFNGLITYLKDQVVWEAAKAEFGESEGLNIIFKMEAKGMTAQQVYNEESMLRLAKPLAEPVQPSIGTSRVTPPPAQNKTKKTSFFRSLGHSFKKLYAK</sequence>